<keyword evidence="2" id="KW-1185">Reference proteome</keyword>
<gene>
    <name evidence="1" type="ORF">JN11_03409</name>
</gene>
<evidence type="ECO:0008006" key="3">
    <source>
        <dbReference type="Google" id="ProtNLM"/>
    </source>
</evidence>
<reference evidence="1 2" key="1">
    <citation type="submission" date="2019-07" db="EMBL/GenBank/DDBJ databases">
        <title>Genomic Encyclopedia of Archaeal and Bacterial Type Strains, Phase II (KMG-II): from individual species to whole genera.</title>
        <authorList>
            <person name="Goeker M."/>
        </authorList>
    </citation>
    <scope>NUCLEOTIDE SEQUENCE [LARGE SCALE GENOMIC DNA]</scope>
    <source>
        <strain evidence="1 2">ATCC BAA-1854</strain>
    </source>
</reference>
<dbReference type="Proteomes" id="UP000317010">
    <property type="component" value="Unassembled WGS sequence"/>
</dbReference>
<comment type="caution">
    <text evidence="1">The sequence shown here is derived from an EMBL/GenBank/DDBJ whole genome shotgun (WGS) entry which is preliminary data.</text>
</comment>
<name>A0A562TVK7_9SPHI</name>
<protein>
    <recommendedName>
        <fullName evidence="3">HNH endonuclease</fullName>
    </recommendedName>
</protein>
<dbReference type="AlphaFoldDB" id="A0A562TVK7"/>
<accession>A0A562TVK7</accession>
<organism evidence="1 2">
    <name type="scientific">Mucilaginibacter frigoritolerans</name>
    <dbReference type="NCBI Taxonomy" id="652788"/>
    <lineage>
        <taxon>Bacteria</taxon>
        <taxon>Pseudomonadati</taxon>
        <taxon>Bacteroidota</taxon>
        <taxon>Sphingobacteriia</taxon>
        <taxon>Sphingobacteriales</taxon>
        <taxon>Sphingobacteriaceae</taxon>
        <taxon>Mucilaginibacter</taxon>
    </lineage>
</organism>
<evidence type="ECO:0000313" key="1">
    <source>
        <dbReference type="EMBL" id="TWI97587.1"/>
    </source>
</evidence>
<sequence>MNSNTKTVAISKTCRYCGNVYTKKDGEHVFPYGLGGENLYIDCVCEQCNNYFSGLELELYQKSFLGLMRSTIGVEGYTPNARNRSPFKAPVLLSFDEKNQIVFEIGQQFRMQVFVRPQIFAIGGKYYVEADSMESKQLFADAFVKWKKENGVLTACVEKKIIHVKFTIADGHYSRLSEPVKKDVKKPIQYCTLPEDHHLYDHLSPRLFIDDDEKLKIRARTLVEAEIFLEDLLNDTLFNNQYGSFSGSDLNSPIVHVGFSFDSVKFQQALVKIGLNCLIYYFPQIKENPSLNPYIGYVMHGTHGIKGGMEAKDQLMDSVPETHNIFFSSWEGNVRVRISLFSGQFVFAFWIENLPLLGHNSYHRLLIDYQHRQHTFQDTIAFLKSFPVGSQANEPLSGLAKK</sequence>
<dbReference type="OrthoDB" id="2804463at2"/>
<proteinExistence type="predicted"/>
<dbReference type="RefSeq" id="WP_144914405.1">
    <property type="nucleotide sequence ID" value="NZ_VLLI01000010.1"/>
</dbReference>
<dbReference type="EMBL" id="VLLI01000010">
    <property type="protein sequence ID" value="TWI97587.1"/>
    <property type="molecule type" value="Genomic_DNA"/>
</dbReference>
<evidence type="ECO:0000313" key="2">
    <source>
        <dbReference type="Proteomes" id="UP000317010"/>
    </source>
</evidence>